<protein>
    <recommendedName>
        <fullName evidence="1">DUF7768 domain-containing protein</fullName>
    </recommendedName>
</protein>
<proteinExistence type="predicted"/>
<dbReference type="Gene3D" id="3.40.50.10400">
    <property type="entry name" value="Hypothetical protein PA1492"/>
    <property type="match status" value="1"/>
</dbReference>
<feature type="domain" description="DUF7768" evidence="1">
    <location>
        <begin position="2"/>
        <end position="98"/>
    </location>
</feature>
<dbReference type="SUPFAM" id="SSF52309">
    <property type="entry name" value="N-(deoxy)ribosyltransferase-like"/>
    <property type="match status" value="1"/>
</dbReference>
<organism evidence="2">
    <name type="scientific">viral metagenome</name>
    <dbReference type="NCBI Taxonomy" id="1070528"/>
    <lineage>
        <taxon>unclassified sequences</taxon>
        <taxon>metagenomes</taxon>
        <taxon>organismal metagenomes</taxon>
    </lineage>
</organism>
<dbReference type="Pfam" id="PF24963">
    <property type="entry name" value="DUF7768"/>
    <property type="match status" value="1"/>
</dbReference>
<sequence>MRVYVAGPYRADTESGVRQNIERARAVAEMLWAKGYAVFCPHLNSAFMGGVAPSSTFLRGGLEWLAVSECLVVLDNSQDSEGTQAEVAEALRMGIPVLTESAGWLLHEENESGRLPPSST</sequence>
<dbReference type="InterPro" id="IPR056670">
    <property type="entry name" value="DUF7768"/>
</dbReference>
<name>A0A6M3IEQ6_9ZZZZ</name>
<dbReference type="AlphaFoldDB" id="A0A6M3IEQ6"/>
<reference evidence="2" key="1">
    <citation type="submission" date="2020-03" db="EMBL/GenBank/DDBJ databases">
        <title>The deep terrestrial virosphere.</title>
        <authorList>
            <person name="Holmfeldt K."/>
            <person name="Nilsson E."/>
            <person name="Simone D."/>
            <person name="Lopez-Fernandez M."/>
            <person name="Wu X."/>
            <person name="de Brujin I."/>
            <person name="Lundin D."/>
            <person name="Andersson A."/>
            <person name="Bertilsson S."/>
            <person name="Dopson M."/>
        </authorList>
    </citation>
    <scope>NUCLEOTIDE SEQUENCE</scope>
    <source>
        <strain evidence="2">MM415B01970</strain>
    </source>
</reference>
<dbReference type="EMBL" id="MT141188">
    <property type="protein sequence ID" value="QJA55901.1"/>
    <property type="molecule type" value="Genomic_DNA"/>
</dbReference>
<gene>
    <name evidence="2" type="ORF">MM415B01970_0015</name>
</gene>
<accession>A0A6M3IEQ6</accession>
<evidence type="ECO:0000259" key="1">
    <source>
        <dbReference type="Pfam" id="PF24963"/>
    </source>
</evidence>
<evidence type="ECO:0000313" key="2">
    <source>
        <dbReference type="EMBL" id="QJA55901.1"/>
    </source>
</evidence>